<dbReference type="AlphaFoldDB" id="A0A6A5Z1Y5"/>
<feature type="signal peptide" evidence="2">
    <location>
        <begin position="1"/>
        <end position="20"/>
    </location>
</feature>
<dbReference type="EMBL" id="ML977329">
    <property type="protein sequence ID" value="KAF2113076.1"/>
    <property type="molecule type" value="Genomic_DNA"/>
</dbReference>
<sequence length="193" mass="21389">MLSINTTLLLFATLCTLVGAWHIDDDCWRPHPGFISETTLLWVTVCLAFVAILNAPPAALGHLIGLASLIITSLLRLLLAGLELATTICAILLRWSDTVLLALANALARLLAHNHNRDHRHRAPVSTPNDNLAVLDKVLRAKDRELDGRSLDIVGLKIELARARGQSDEVARLEKELDAAWARYDEMWPENKK</sequence>
<name>A0A6A5Z1Y5_9PLEO</name>
<evidence type="ECO:0000256" key="1">
    <source>
        <dbReference type="SAM" id="Phobius"/>
    </source>
</evidence>
<feature type="transmembrane region" description="Helical" evidence="1">
    <location>
        <begin position="60"/>
        <end position="79"/>
    </location>
</feature>
<reference evidence="3" key="1">
    <citation type="journal article" date="2020" name="Stud. Mycol.">
        <title>101 Dothideomycetes genomes: a test case for predicting lifestyles and emergence of pathogens.</title>
        <authorList>
            <person name="Haridas S."/>
            <person name="Albert R."/>
            <person name="Binder M."/>
            <person name="Bloem J."/>
            <person name="Labutti K."/>
            <person name="Salamov A."/>
            <person name="Andreopoulos B."/>
            <person name="Baker S."/>
            <person name="Barry K."/>
            <person name="Bills G."/>
            <person name="Bluhm B."/>
            <person name="Cannon C."/>
            <person name="Castanera R."/>
            <person name="Culley D."/>
            <person name="Daum C."/>
            <person name="Ezra D."/>
            <person name="Gonzalez J."/>
            <person name="Henrissat B."/>
            <person name="Kuo A."/>
            <person name="Liang C."/>
            <person name="Lipzen A."/>
            <person name="Lutzoni F."/>
            <person name="Magnuson J."/>
            <person name="Mondo S."/>
            <person name="Nolan M."/>
            <person name="Ohm R."/>
            <person name="Pangilinan J."/>
            <person name="Park H.-J."/>
            <person name="Ramirez L."/>
            <person name="Alfaro M."/>
            <person name="Sun H."/>
            <person name="Tritt A."/>
            <person name="Yoshinaga Y."/>
            <person name="Zwiers L.-H."/>
            <person name="Turgeon B."/>
            <person name="Goodwin S."/>
            <person name="Spatafora J."/>
            <person name="Crous P."/>
            <person name="Grigoriev I."/>
        </authorList>
    </citation>
    <scope>NUCLEOTIDE SEQUENCE</scope>
    <source>
        <strain evidence="3">CBS 627.86</strain>
    </source>
</reference>
<gene>
    <name evidence="3" type="ORF">BDV96DRAFT_150776</name>
</gene>
<organism evidence="3 4">
    <name type="scientific">Lophiotrema nucula</name>
    <dbReference type="NCBI Taxonomy" id="690887"/>
    <lineage>
        <taxon>Eukaryota</taxon>
        <taxon>Fungi</taxon>
        <taxon>Dikarya</taxon>
        <taxon>Ascomycota</taxon>
        <taxon>Pezizomycotina</taxon>
        <taxon>Dothideomycetes</taxon>
        <taxon>Pleosporomycetidae</taxon>
        <taxon>Pleosporales</taxon>
        <taxon>Lophiotremataceae</taxon>
        <taxon>Lophiotrema</taxon>
    </lineage>
</organism>
<evidence type="ECO:0000313" key="4">
    <source>
        <dbReference type="Proteomes" id="UP000799770"/>
    </source>
</evidence>
<proteinExistence type="predicted"/>
<evidence type="ECO:0000313" key="3">
    <source>
        <dbReference type="EMBL" id="KAF2113076.1"/>
    </source>
</evidence>
<keyword evidence="4" id="KW-1185">Reference proteome</keyword>
<dbReference type="Proteomes" id="UP000799770">
    <property type="component" value="Unassembled WGS sequence"/>
</dbReference>
<keyword evidence="2" id="KW-0732">Signal</keyword>
<feature type="transmembrane region" description="Helical" evidence="1">
    <location>
        <begin position="30"/>
        <end position="53"/>
    </location>
</feature>
<keyword evidence="1" id="KW-1133">Transmembrane helix</keyword>
<accession>A0A6A5Z1Y5</accession>
<feature type="chain" id="PRO_5025401132" evidence="2">
    <location>
        <begin position="21"/>
        <end position="193"/>
    </location>
</feature>
<feature type="transmembrane region" description="Helical" evidence="1">
    <location>
        <begin position="91"/>
        <end position="112"/>
    </location>
</feature>
<evidence type="ECO:0000256" key="2">
    <source>
        <dbReference type="SAM" id="SignalP"/>
    </source>
</evidence>
<keyword evidence="1" id="KW-0472">Membrane</keyword>
<keyword evidence="1" id="KW-0812">Transmembrane</keyword>
<protein>
    <submittedName>
        <fullName evidence="3">Uncharacterized protein</fullName>
    </submittedName>
</protein>